<dbReference type="AlphaFoldDB" id="A0A4V2UJY9"/>
<comment type="caution">
    <text evidence="1">The sequence shown here is derived from an EMBL/GenBank/DDBJ whole genome shotgun (WGS) entry which is preliminary data.</text>
</comment>
<dbReference type="OrthoDB" id="6190822at2"/>
<evidence type="ECO:0000313" key="1">
    <source>
        <dbReference type="EMBL" id="TCS42039.1"/>
    </source>
</evidence>
<name>A0A4V2UJY9_9GAMM</name>
<keyword evidence="2" id="KW-1185">Reference proteome</keyword>
<sequence length="291" mass="32972">MFLNDQSFQPVSVFRFGAASSLLLAVFALSGCYVEVGPNPSAYYDTEVNYSTDITDFSTKYLVLTAVTPLALAMEAPEMIADPDDYTAPRSVQRAVVTETTYTYLYDDWYCDAGGYTEIEAEADTTSYSDGFTYVDIQLSSESHNCTGWSKGTAYMVNSDLFYDVYGWYDDWQNKIDSVNGALSGELVTSFSGKAIDYSHLDVTINDISPNDYAIQVRADLALDYDWDFEYAKLTTSSTLHWYRYDSHPHQGKVRISDGHTWVTLRFDAGGVWREDSSYHDSYYSWYELGY</sequence>
<protein>
    <submittedName>
        <fullName evidence="1">Uncharacterized protein</fullName>
    </submittedName>
</protein>
<reference evidence="1 2" key="1">
    <citation type="submission" date="2019-03" db="EMBL/GenBank/DDBJ databases">
        <title>Genomic Encyclopedia of Archaeal and Bacterial Type Strains, Phase II (KMG-II): from individual species to whole genera.</title>
        <authorList>
            <person name="Goeker M."/>
        </authorList>
    </citation>
    <scope>NUCLEOTIDE SEQUENCE [LARGE SCALE GENOMIC DNA]</scope>
    <source>
        <strain evidence="1 2">DSM 15388</strain>
    </source>
</reference>
<dbReference type="EMBL" id="SLZR01000004">
    <property type="protein sequence ID" value="TCS42039.1"/>
    <property type="molecule type" value="Genomic_DNA"/>
</dbReference>
<accession>A0A4V2UJY9</accession>
<dbReference type="Proteomes" id="UP000295793">
    <property type="component" value="Unassembled WGS sequence"/>
</dbReference>
<proteinExistence type="predicted"/>
<organism evidence="1 2">
    <name type="scientific">Reinekea marinisedimentorum</name>
    <dbReference type="NCBI Taxonomy" id="230495"/>
    <lineage>
        <taxon>Bacteria</taxon>
        <taxon>Pseudomonadati</taxon>
        <taxon>Pseudomonadota</taxon>
        <taxon>Gammaproteobacteria</taxon>
        <taxon>Oceanospirillales</taxon>
        <taxon>Saccharospirillaceae</taxon>
        <taxon>Reinekea</taxon>
    </lineage>
</organism>
<dbReference type="RefSeq" id="WP_132700819.1">
    <property type="nucleotide sequence ID" value="NZ_SLZR01000004.1"/>
</dbReference>
<gene>
    <name evidence="1" type="ORF">BCF53_104143</name>
</gene>
<evidence type="ECO:0000313" key="2">
    <source>
        <dbReference type="Proteomes" id="UP000295793"/>
    </source>
</evidence>